<dbReference type="GO" id="GO:0005739">
    <property type="term" value="C:mitochondrion"/>
    <property type="evidence" value="ECO:0007669"/>
    <property type="project" value="TreeGrafter"/>
</dbReference>
<dbReference type="EC" id="3.1.2.4" evidence="2"/>
<feature type="domain" description="Enoyl-CoA hydratase/isomerase" evidence="4">
    <location>
        <begin position="1"/>
        <end position="328"/>
    </location>
</feature>
<evidence type="ECO:0000313" key="5">
    <source>
        <dbReference type="EMBL" id="TFY76588.1"/>
    </source>
</evidence>
<evidence type="ECO:0000256" key="3">
    <source>
        <dbReference type="ARBA" id="ARBA00022801"/>
    </source>
</evidence>
<dbReference type="OrthoDB" id="1737613at2759"/>
<dbReference type="PANTHER" id="PTHR43176:SF3">
    <property type="entry name" value="3-HYDROXYISOBUTYRYL-COA HYDROLASE, MITOCHONDRIAL"/>
    <property type="match status" value="1"/>
</dbReference>
<evidence type="ECO:0000313" key="6">
    <source>
        <dbReference type="Proteomes" id="UP000298061"/>
    </source>
</evidence>
<dbReference type="GO" id="GO:0006574">
    <property type="term" value="P:L-valine catabolic process"/>
    <property type="evidence" value="ECO:0007669"/>
    <property type="project" value="TreeGrafter"/>
</dbReference>
<evidence type="ECO:0000259" key="4">
    <source>
        <dbReference type="Pfam" id="PF16113"/>
    </source>
</evidence>
<dbReference type="Pfam" id="PF16113">
    <property type="entry name" value="ECH_2"/>
    <property type="match status" value="1"/>
</dbReference>
<dbReference type="AlphaFoldDB" id="A0A4Y9ZSX7"/>
<dbReference type="GO" id="GO:0003860">
    <property type="term" value="F:3-hydroxyisobutyryl-CoA hydrolase activity"/>
    <property type="evidence" value="ECO:0007669"/>
    <property type="project" value="UniProtKB-EC"/>
</dbReference>
<dbReference type="CDD" id="cd06558">
    <property type="entry name" value="crotonase-like"/>
    <property type="match status" value="1"/>
</dbReference>
<reference evidence="5 6" key="1">
    <citation type="submission" date="2019-02" db="EMBL/GenBank/DDBJ databases">
        <title>Genome sequencing of the rare red list fungi Hericium alpestre (H. flagellum).</title>
        <authorList>
            <person name="Buettner E."/>
            <person name="Kellner H."/>
        </authorList>
    </citation>
    <scope>NUCLEOTIDE SEQUENCE [LARGE SCALE GENOMIC DNA]</scope>
    <source>
        <strain evidence="5 6">DSM 108284</strain>
    </source>
</reference>
<evidence type="ECO:0000256" key="2">
    <source>
        <dbReference type="ARBA" id="ARBA00011915"/>
    </source>
</evidence>
<comment type="caution">
    <text evidence="5">The sequence shown here is derived from an EMBL/GenBank/DDBJ whole genome shotgun (WGS) entry which is preliminary data.</text>
</comment>
<proteinExistence type="predicted"/>
<sequence>MLDSIAAKVEHWNDADLSGAIASTGNGKAFSAGGDVADVVLKAGKPQTRQEAIDYFRHEFGTDYILASLRKPYVAIMDGITFGGGAGLCAGAPFRVATEQTLFSMPETGIGYFPDVGASYFLSRLDGEIGTYLALTGNSLSGRATFEHGFATHYVASQRVPILLERLATIEDPTLAQINAAIEELYFEREPSDPVPPLTGAIRVALDKAFGQDTVEGIVRTLRQLAEGADAPETADVVQWAKNTLATLEERSPTSLKVALMAIRKGRTLNLLEALQMELNIAAAYCKGASPDFKTGVTSVIIEKKRGVRPAWKPERLGEVQTAHLETKFFTRDEGLTLMLPQALQAPHDPPAHFTRFALPTEDEIGAVVRGEHPTSSGEALTTAELLAKFEDLRRGKHGVAEKVREVVARRCEADEAGYLRWKH</sequence>
<keyword evidence="6" id="KW-1185">Reference proteome</keyword>
<gene>
    <name evidence="5" type="ORF">EWM64_g7424</name>
</gene>
<dbReference type="Proteomes" id="UP000298061">
    <property type="component" value="Unassembled WGS sequence"/>
</dbReference>
<dbReference type="SUPFAM" id="SSF52096">
    <property type="entry name" value="ClpP/crotonase"/>
    <property type="match status" value="1"/>
</dbReference>
<dbReference type="PANTHER" id="PTHR43176">
    <property type="entry name" value="3-HYDROXYISOBUTYRYL-COA HYDROLASE-RELATED"/>
    <property type="match status" value="1"/>
</dbReference>
<organism evidence="5 6">
    <name type="scientific">Hericium alpestre</name>
    <dbReference type="NCBI Taxonomy" id="135208"/>
    <lineage>
        <taxon>Eukaryota</taxon>
        <taxon>Fungi</taxon>
        <taxon>Dikarya</taxon>
        <taxon>Basidiomycota</taxon>
        <taxon>Agaricomycotina</taxon>
        <taxon>Agaricomycetes</taxon>
        <taxon>Russulales</taxon>
        <taxon>Hericiaceae</taxon>
        <taxon>Hericium</taxon>
    </lineage>
</organism>
<dbReference type="Gene3D" id="3.90.226.10">
    <property type="entry name" value="2-enoyl-CoA Hydratase, Chain A, domain 1"/>
    <property type="match status" value="1"/>
</dbReference>
<dbReference type="InterPro" id="IPR029045">
    <property type="entry name" value="ClpP/crotonase-like_dom_sf"/>
</dbReference>
<dbReference type="STRING" id="135208.A0A4Y9ZSX7"/>
<evidence type="ECO:0000256" key="1">
    <source>
        <dbReference type="ARBA" id="ARBA00001709"/>
    </source>
</evidence>
<dbReference type="InterPro" id="IPR045004">
    <property type="entry name" value="ECH_dom"/>
</dbReference>
<accession>A0A4Y9ZSX7</accession>
<keyword evidence="3" id="KW-0378">Hydrolase</keyword>
<dbReference type="EMBL" id="SFCI01001162">
    <property type="protein sequence ID" value="TFY76588.1"/>
    <property type="molecule type" value="Genomic_DNA"/>
</dbReference>
<dbReference type="InterPro" id="IPR032259">
    <property type="entry name" value="HIBYL-CoA-H"/>
</dbReference>
<protein>
    <recommendedName>
        <fullName evidence="2">3-hydroxyisobutyryl-CoA hydrolase</fullName>
        <ecNumber evidence="2">3.1.2.4</ecNumber>
    </recommendedName>
</protein>
<name>A0A4Y9ZSX7_9AGAM</name>
<comment type="catalytic activity">
    <reaction evidence="1">
        <text>3-hydroxy-2-methylpropanoyl-CoA + H2O = 3-hydroxy-2-methylpropanoate + CoA + H(+)</text>
        <dbReference type="Rhea" id="RHEA:20888"/>
        <dbReference type="ChEBI" id="CHEBI:11805"/>
        <dbReference type="ChEBI" id="CHEBI:15377"/>
        <dbReference type="ChEBI" id="CHEBI:15378"/>
        <dbReference type="ChEBI" id="CHEBI:57287"/>
        <dbReference type="ChEBI" id="CHEBI:57340"/>
        <dbReference type="EC" id="3.1.2.4"/>
    </reaction>
</comment>